<accession>A0ABS8Z1Q7</accession>
<dbReference type="Proteomes" id="UP001521150">
    <property type="component" value="Unassembled WGS sequence"/>
</dbReference>
<feature type="transmembrane region" description="Helical" evidence="1">
    <location>
        <begin position="75"/>
        <end position="95"/>
    </location>
</feature>
<organism evidence="2 3">
    <name type="scientific">Kibdelosporangium philippinense</name>
    <dbReference type="NCBI Taxonomy" id="211113"/>
    <lineage>
        <taxon>Bacteria</taxon>
        <taxon>Bacillati</taxon>
        <taxon>Actinomycetota</taxon>
        <taxon>Actinomycetes</taxon>
        <taxon>Pseudonocardiales</taxon>
        <taxon>Pseudonocardiaceae</taxon>
        <taxon>Kibdelosporangium</taxon>
    </lineage>
</organism>
<feature type="transmembrane region" description="Helical" evidence="1">
    <location>
        <begin position="41"/>
        <end position="69"/>
    </location>
</feature>
<dbReference type="RefSeq" id="WP_233722753.1">
    <property type="nucleotide sequence ID" value="NZ_JAJVCN010000001.1"/>
</dbReference>
<feature type="transmembrane region" description="Helical" evidence="1">
    <location>
        <begin position="7"/>
        <end position="29"/>
    </location>
</feature>
<evidence type="ECO:0000256" key="1">
    <source>
        <dbReference type="SAM" id="Phobius"/>
    </source>
</evidence>
<gene>
    <name evidence="2" type="ORF">LWC34_02390</name>
</gene>
<keyword evidence="3" id="KW-1185">Reference proteome</keyword>
<comment type="caution">
    <text evidence="2">The sequence shown here is derived from an EMBL/GenBank/DDBJ whole genome shotgun (WGS) entry which is preliminary data.</text>
</comment>
<reference evidence="2 3" key="1">
    <citation type="submission" date="2021-12" db="EMBL/GenBank/DDBJ databases">
        <title>Genome sequence of Kibdelosporangium philippinense ATCC 49844.</title>
        <authorList>
            <person name="Fedorov E.A."/>
            <person name="Omeragic M."/>
            <person name="Shalygina K.F."/>
            <person name="Maclea K.S."/>
        </authorList>
    </citation>
    <scope>NUCLEOTIDE SEQUENCE [LARGE SCALE GENOMIC DNA]</scope>
    <source>
        <strain evidence="2 3">ATCC 49844</strain>
    </source>
</reference>
<name>A0ABS8Z1Q7_9PSEU</name>
<keyword evidence="1" id="KW-0812">Transmembrane</keyword>
<keyword evidence="1" id="KW-1133">Transmembrane helix</keyword>
<evidence type="ECO:0000313" key="3">
    <source>
        <dbReference type="Proteomes" id="UP001521150"/>
    </source>
</evidence>
<protein>
    <submittedName>
        <fullName evidence="2">Uncharacterized protein</fullName>
    </submittedName>
</protein>
<sequence length="100" mass="10461">MENVLKGLIWLAIVVNIGTIAGMRLLAGLRRRNRSPTGSEFLMILPIGLSVLLGVLGGVAGFVLAAGVLSDAREAPLYAALGLGLWAYLGVAVYLTRVKA</sequence>
<proteinExistence type="predicted"/>
<dbReference type="EMBL" id="JAJVCN010000001">
    <property type="protein sequence ID" value="MCE7001695.1"/>
    <property type="molecule type" value="Genomic_DNA"/>
</dbReference>
<keyword evidence="1" id="KW-0472">Membrane</keyword>
<evidence type="ECO:0000313" key="2">
    <source>
        <dbReference type="EMBL" id="MCE7001695.1"/>
    </source>
</evidence>